<dbReference type="HOGENOM" id="CLU_037323_3_0_1"/>
<dbReference type="PANTHER" id="PTHR22889:SF0">
    <property type="entry name" value="WD REPEAT-CONTAINING PROTEIN 89"/>
    <property type="match status" value="1"/>
</dbReference>
<dbReference type="Proteomes" id="UP000028545">
    <property type="component" value="Unassembled WGS sequence"/>
</dbReference>
<name>A0A084G4W4_PSEDA</name>
<dbReference type="InterPro" id="IPR001680">
    <property type="entry name" value="WD40_rpt"/>
</dbReference>
<dbReference type="GeneID" id="27724627"/>
<organism evidence="4 5">
    <name type="scientific">Pseudallescheria apiosperma</name>
    <name type="common">Scedosporium apiospermum</name>
    <dbReference type="NCBI Taxonomy" id="563466"/>
    <lineage>
        <taxon>Eukaryota</taxon>
        <taxon>Fungi</taxon>
        <taxon>Dikarya</taxon>
        <taxon>Ascomycota</taxon>
        <taxon>Pezizomycotina</taxon>
        <taxon>Sordariomycetes</taxon>
        <taxon>Hypocreomycetidae</taxon>
        <taxon>Microascales</taxon>
        <taxon>Microascaceae</taxon>
        <taxon>Scedosporium</taxon>
    </lineage>
</organism>
<evidence type="ECO:0000256" key="3">
    <source>
        <dbReference type="PROSITE-ProRule" id="PRU00221"/>
    </source>
</evidence>
<dbReference type="Gene3D" id="2.130.10.10">
    <property type="entry name" value="YVTN repeat-like/Quinoprotein amine dehydrogenase"/>
    <property type="match status" value="1"/>
</dbReference>
<proteinExistence type="predicted"/>
<sequence>MYTLRLASSFSFPPDTYVLDVAHLPGAGVACITSSQHLALLRPDLSGEARPALTTAHGNVTALRVVDSGAATVCTAGEDGSVSVWDLRRGDAHVARFQGGDVRASPSQKRLYTEVHSDDITELNFHPKNPNILLSGSTDGLVNVCDTRISDEDEVVIQTFNHDASIHHAGFLNDTDVFALSHDERFAIYSMAEEQEKGVAIADFGDVREKLGCQYVANVTPKLDGSGAILGAGAQDQHLFSLIHLSKNGESWELNSNARVNLPESHGEEIVRGFCFFDEEQVVYTCGEDGKVNAWHPGS</sequence>
<dbReference type="Pfam" id="PF00400">
    <property type="entry name" value="WD40"/>
    <property type="match status" value="3"/>
</dbReference>
<evidence type="ECO:0000256" key="1">
    <source>
        <dbReference type="ARBA" id="ARBA00022574"/>
    </source>
</evidence>
<dbReference type="SMART" id="SM00320">
    <property type="entry name" value="WD40"/>
    <property type="match status" value="4"/>
</dbReference>
<protein>
    <submittedName>
        <fullName evidence="4">Uncharacterized protein</fullName>
    </submittedName>
</protein>
<dbReference type="PROSITE" id="PS00678">
    <property type="entry name" value="WD_REPEATS_1"/>
    <property type="match status" value="1"/>
</dbReference>
<dbReference type="SUPFAM" id="SSF50978">
    <property type="entry name" value="WD40 repeat-like"/>
    <property type="match status" value="1"/>
</dbReference>
<dbReference type="PANTHER" id="PTHR22889">
    <property type="entry name" value="WD REPEAT-CONTAINING PROTEIN 89"/>
    <property type="match status" value="1"/>
</dbReference>
<keyword evidence="1 3" id="KW-0853">WD repeat</keyword>
<dbReference type="PROSITE" id="PS50082">
    <property type="entry name" value="WD_REPEATS_2"/>
    <property type="match status" value="1"/>
</dbReference>
<dbReference type="AlphaFoldDB" id="A0A084G4W4"/>
<dbReference type="OrthoDB" id="25131at2759"/>
<keyword evidence="2" id="KW-0677">Repeat</keyword>
<dbReference type="InterPro" id="IPR036322">
    <property type="entry name" value="WD40_repeat_dom_sf"/>
</dbReference>
<comment type="caution">
    <text evidence="4">The sequence shown here is derived from an EMBL/GenBank/DDBJ whole genome shotgun (WGS) entry which is preliminary data.</text>
</comment>
<dbReference type="KEGG" id="sapo:SAPIO_CDS5555"/>
<evidence type="ECO:0000256" key="2">
    <source>
        <dbReference type="ARBA" id="ARBA00022737"/>
    </source>
</evidence>
<evidence type="ECO:0000313" key="4">
    <source>
        <dbReference type="EMBL" id="KEZ42376.1"/>
    </source>
</evidence>
<dbReference type="VEuPathDB" id="FungiDB:SAPIO_CDS5555"/>
<feature type="repeat" description="WD" evidence="3">
    <location>
        <begin position="53"/>
        <end position="95"/>
    </location>
</feature>
<dbReference type="InterPro" id="IPR015943">
    <property type="entry name" value="WD40/YVTN_repeat-like_dom_sf"/>
</dbReference>
<dbReference type="EMBL" id="JOWA01000099">
    <property type="protein sequence ID" value="KEZ42376.1"/>
    <property type="molecule type" value="Genomic_DNA"/>
</dbReference>
<accession>A0A084G4W4</accession>
<dbReference type="InterPro" id="IPR019775">
    <property type="entry name" value="WD40_repeat_CS"/>
</dbReference>
<evidence type="ECO:0000313" key="5">
    <source>
        <dbReference type="Proteomes" id="UP000028545"/>
    </source>
</evidence>
<keyword evidence="5" id="KW-1185">Reference proteome</keyword>
<dbReference type="PROSITE" id="PS51257">
    <property type="entry name" value="PROKAR_LIPOPROTEIN"/>
    <property type="match status" value="1"/>
</dbReference>
<dbReference type="RefSeq" id="XP_016642175.1">
    <property type="nucleotide sequence ID" value="XM_016787860.1"/>
</dbReference>
<gene>
    <name evidence="4" type="ORF">SAPIO_CDS5555</name>
</gene>
<reference evidence="4 5" key="1">
    <citation type="journal article" date="2014" name="Genome Announc.">
        <title>Draft genome sequence of the pathogenic fungus Scedosporium apiospermum.</title>
        <authorList>
            <person name="Vandeputte P."/>
            <person name="Ghamrawi S."/>
            <person name="Rechenmann M."/>
            <person name="Iltis A."/>
            <person name="Giraud S."/>
            <person name="Fleury M."/>
            <person name="Thornton C."/>
            <person name="Delhaes L."/>
            <person name="Meyer W."/>
            <person name="Papon N."/>
            <person name="Bouchara J.P."/>
        </authorList>
    </citation>
    <scope>NUCLEOTIDE SEQUENCE [LARGE SCALE GENOMIC DNA]</scope>
    <source>
        <strain evidence="4 5">IHEM 14462</strain>
    </source>
</reference>
<dbReference type="InterPro" id="IPR039328">
    <property type="entry name" value="WDR89"/>
</dbReference>
<dbReference type="OMA" id="SASKIHY"/>